<evidence type="ECO:0000313" key="1">
    <source>
        <dbReference type="EMBL" id="GJJ08993.1"/>
    </source>
</evidence>
<accession>A0AAV5A6Z9</accession>
<name>A0AAV5A6Z9_9AGAM</name>
<reference evidence="1" key="1">
    <citation type="submission" date="2021-10" db="EMBL/GenBank/DDBJ databases">
        <title>De novo Genome Assembly of Clathrus columnatus (Basidiomycota, Fungi) Using Illumina and Nanopore Sequence Data.</title>
        <authorList>
            <person name="Ogiso-Tanaka E."/>
            <person name="Itagaki H."/>
            <person name="Hosoya T."/>
            <person name="Hosaka K."/>
        </authorList>
    </citation>
    <scope>NUCLEOTIDE SEQUENCE</scope>
    <source>
        <strain evidence="1">MO-923</strain>
    </source>
</reference>
<evidence type="ECO:0000313" key="2">
    <source>
        <dbReference type="Proteomes" id="UP001050691"/>
    </source>
</evidence>
<comment type="caution">
    <text evidence="1">The sequence shown here is derived from an EMBL/GenBank/DDBJ whole genome shotgun (WGS) entry which is preliminary data.</text>
</comment>
<dbReference type="Proteomes" id="UP001050691">
    <property type="component" value="Unassembled WGS sequence"/>
</dbReference>
<evidence type="ECO:0008006" key="3">
    <source>
        <dbReference type="Google" id="ProtNLM"/>
    </source>
</evidence>
<keyword evidence="2" id="KW-1185">Reference proteome</keyword>
<sequence>MYDLVETQQQILERSVLRQTFNWDTALCNPQRFTKDAPVLDCSTMGKIPGEEDKESLCSTDFKNACFTANQNFSGILKTTWMPMFMACELLYGKGSYEMLCQYHIPPVTLDQFVLEGNVLELYMKICGQRRYDSYNNWLQSVLSGVVKEVHPFATGDFTISNQPHHDMESVYWIILWFLVTSWPNEVALEDLNLSISGRNSHHFIIRSMLARGTDMDTYPIVNFLANSKEIWELKLHPIYQLLAGMVADMGQYIAMRWSRFPDAPFWHSHEAFKRLLLKEIFRMTKDHNSVPIRGSIPPLTEEKPFC</sequence>
<proteinExistence type="predicted"/>
<dbReference type="EMBL" id="BPWL01000003">
    <property type="protein sequence ID" value="GJJ08993.1"/>
    <property type="molecule type" value="Genomic_DNA"/>
</dbReference>
<dbReference type="AlphaFoldDB" id="A0AAV5A6Z9"/>
<gene>
    <name evidence="1" type="ORF">Clacol_003214</name>
</gene>
<organism evidence="1 2">
    <name type="scientific">Clathrus columnatus</name>
    <dbReference type="NCBI Taxonomy" id="1419009"/>
    <lineage>
        <taxon>Eukaryota</taxon>
        <taxon>Fungi</taxon>
        <taxon>Dikarya</taxon>
        <taxon>Basidiomycota</taxon>
        <taxon>Agaricomycotina</taxon>
        <taxon>Agaricomycetes</taxon>
        <taxon>Phallomycetidae</taxon>
        <taxon>Phallales</taxon>
        <taxon>Clathraceae</taxon>
        <taxon>Clathrus</taxon>
    </lineage>
</organism>
<protein>
    <recommendedName>
        <fullName evidence="3">Fungal-type protein kinase domain-containing protein</fullName>
    </recommendedName>
</protein>